<proteinExistence type="inferred from homology"/>
<dbReference type="PANTHER" id="PTHR13874:SF9">
    <property type="entry name" value="ENDOTHELIN-2"/>
    <property type="match status" value="1"/>
</dbReference>
<feature type="domain" description="Endothelin-like toxin" evidence="7">
    <location>
        <begin position="183"/>
        <end position="204"/>
    </location>
</feature>
<keyword evidence="9" id="KW-1185">Reference proteome</keyword>
<dbReference type="InterPro" id="IPR001928">
    <property type="entry name" value="Endothln-like_toxin"/>
</dbReference>
<dbReference type="AlphaFoldDB" id="A0ABD1J2R4"/>
<dbReference type="PROSITE" id="PS00270">
    <property type="entry name" value="ENDOTHELIN"/>
    <property type="match status" value="2"/>
</dbReference>
<dbReference type="InterPro" id="IPR020475">
    <property type="entry name" value="Endothelin"/>
</dbReference>
<evidence type="ECO:0000313" key="9">
    <source>
        <dbReference type="Proteomes" id="UP001591681"/>
    </source>
</evidence>
<evidence type="ECO:0000256" key="3">
    <source>
        <dbReference type="ARBA" id="ARBA00022525"/>
    </source>
</evidence>
<dbReference type="EMBL" id="JBHFQA010000021">
    <property type="protein sequence ID" value="KAL2080565.1"/>
    <property type="molecule type" value="Genomic_DNA"/>
</dbReference>
<evidence type="ECO:0000313" key="8">
    <source>
        <dbReference type="EMBL" id="KAL2080565.1"/>
    </source>
</evidence>
<keyword evidence="4" id="KW-0838">Vasoactive</keyword>
<dbReference type="Proteomes" id="UP001591681">
    <property type="component" value="Unassembled WGS sequence"/>
</dbReference>
<evidence type="ECO:0000256" key="4">
    <source>
        <dbReference type="ARBA" id="ARBA00022858"/>
    </source>
</evidence>
<evidence type="ECO:0000256" key="5">
    <source>
        <dbReference type="ARBA" id="ARBA00023322"/>
    </source>
</evidence>
<accession>A0ABD1J2R4</accession>
<evidence type="ECO:0000256" key="1">
    <source>
        <dbReference type="ARBA" id="ARBA00004613"/>
    </source>
</evidence>
<keyword evidence="5" id="KW-0839">Vasoconstrictor</keyword>
<keyword evidence="3" id="KW-0964">Secreted</keyword>
<comment type="subcellular location">
    <subcellularLocation>
        <location evidence="1">Secreted</location>
    </subcellularLocation>
</comment>
<comment type="similarity">
    <text evidence="2">Belongs to the endothelin/sarafotoxin family.</text>
</comment>
<comment type="caution">
    <text evidence="8">The sequence shown here is derived from an EMBL/GenBank/DDBJ whole genome shotgun (WGS) entry which is preliminary data.</text>
</comment>
<feature type="domain" description="Endothelin-like toxin" evidence="7">
    <location>
        <begin position="137"/>
        <end position="158"/>
    </location>
</feature>
<dbReference type="InterPro" id="IPR019764">
    <property type="entry name" value="Endothelin_toxin_CS"/>
</dbReference>
<organism evidence="8 9">
    <name type="scientific">Coilia grayii</name>
    <name type="common">Gray's grenadier anchovy</name>
    <dbReference type="NCBI Taxonomy" id="363190"/>
    <lineage>
        <taxon>Eukaryota</taxon>
        <taxon>Metazoa</taxon>
        <taxon>Chordata</taxon>
        <taxon>Craniata</taxon>
        <taxon>Vertebrata</taxon>
        <taxon>Euteleostomi</taxon>
        <taxon>Actinopterygii</taxon>
        <taxon>Neopterygii</taxon>
        <taxon>Teleostei</taxon>
        <taxon>Clupei</taxon>
        <taxon>Clupeiformes</taxon>
        <taxon>Clupeoidei</taxon>
        <taxon>Engraulidae</taxon>
        <taxon>Coilinae</taxon>
        <taxon>Coilia</taxon>
    </lineage>
</organism>
<name>A0ABD1J2R4_9TELE</name>
<feature type="region of interest" description="Disordered" evidence="6">
    <location>
        <begin position="241"/>
        <end position="262"/>
    </location>
</feature>
<evidence type="ECO:0000256" key="2">
    <source>
        <dbReference type="ARBA" id="ARBA00010959"/>
    </source>
</evidence>
<reference evidence="8 9" key="1">
    <citation type="submission" date="2024-09" db="EMBL/GenBank/DDBJ databases">
        <title>A chromosome-level genome assembly of Gray's grenadier anchovy, Coilia grayii.</title>
        <authorList>
            <person name="Fu Z."/>
        </authorList>
    </citation>
    <scope>NUCLEOTIDE SEQUENCE [LARGE SCALE GENOMIC DNA]</scope>
    <source>
        <strain evidence="8">G4</strain>
        <tissue evidence="8">Muscle</tissue>
    </source>
</reference>
<sequence length="262" mass="28989">MPAKQEEVLYQHPLSVPAGVRPHACAQSHTNSPVSWHFTTGVRLNGPYTRISTAGTVQYRLSEPHGLPHYQLYSLDTYSIATVRSLRFTMASSLFTILTFSIALSVLLQEGAGLPVSQSGEVQSAGPSATHRVRTKRCSCSNWLDKECIYFCHLDIIWVNTPSKTTPYGLGSPLSRRRRSTGRCECHSPNDHTCHSFCHNSSENPALVIVNPQGQRSKSMGSHDNDLLTFLRQVVSANQKAAELQSASPRKKGLRTSWPMAR</sequence>
<gene>
    <name evidence="8" type="ORF">ACEWY4_024358</name>
</gene>
<dbReference type="PANTHER" id="PTHR13874">
    <property type="entry name" value="ENDOTHELIN"/>
    <property type="match status" value="1"/>
</dbReference>
<dbReference type="SMART" id="SM00272">
    <property type="entry name" value="END"/>
    <property type="match status" value="2"/>
</dbReference>
<protein>
    <recommendedName>
        <fullName evidence="7">Endothelin-like toxin domain-containing protein</fullName>
    </recommendedName>
</protein>
<dbReference type="GO" id="GO:0042310">
    <property type="term" value="P:vasoconstriction"/>
    <property type="evidence" value="ECO:0007669"/>
    <property type="project" value="UniProtKB-KW"/>
</dbReference>
<evidence type="ECO:0000256" key="6">
    <source>
        <dbReference type="SAM" id="MobiDB-lite"/>
    </source>
</evidence>
<dbReference type="GO" id="GO:0005576">
    <property type="term" value="C:extracellular region"/>
    <property type="evidence" value="ECO:0007669"/>
    <property type="project" value="UniProtKB-SubCell"/>
</dbReference>
<dbReference type="PRINTS" id="PR00365">
    <property type="entry name" value="ENDOTHELIN"/>
</dbReference>
<dbReference type="Pfam" id="PF00322">
    <property type="entry name" value="Endothelin"/>
    <property type="match status" value="1"/>
</dbReference>
<evidence type="ECO:0000259" key="7">
    <source>
        <dbReference type="SMART" id="SM00272"/>
    </source>
</evidence>